<gene>
    <name evidence="1" type="ORF">TPC1_31332</name>
</gene>
<evidence type="ECO:0000313" key="1">
    <source>
        <dbReference type="EMBL" id="JAP89173.1"/>
    </source>
</evidence>
<protein>
    <submittedName>
        <fullName evidence="1">Uncharacterized protein</fullName>
    </submittedName>
</protein>
<name>A0A146JX10_9EUKA</name>
<proteinExistence type="predicted"/>
<organism evidence="1">
    <name type="scientific">Trepomonas sp. PC1</name>
    <dbReference type="NCBI Taxonomy" id="1076344"/>
    <lineage>
        <taxon>Eukaryota</taxon>
        <taxon>Metamonada</taxon>
        <taxon>Diplomonadida</taxon>
        <taxon>Hexamitidae</taxon>
        <taxon>Hexamitinae</taxon>
        <taxon>Trepomonas</taxon>
    </lineage>
</organism>
<reference evidence="1" key="1">
    <citation type="submission" date="2015-07" db="EMBL/GenBank/DDBJ databases">
        <title>Adaptation to a free-living lifestyle via gene acquisitions in the diplomonad Trepomonas sp. PC1.</title>
        <authorList>
            <person name="Xu F."/>
            <person name="Jerlstrom-Hultqvist J."/>
            <person name="Kolisko M."/>
            <person name="Simpson A.G.B."/>
            <person name="Roger A.J."/>
            <person name="Svard S.G."/>
            <person name="Andersson J.O."/>
        </authorList>
    </citation>
    <scope>NUCLEOTIDE SEQUENCE</scope>
    <source>
        <strain evidence="1">PC1</strain>
    </source>
</reference>
<dbReference type="AlphaFoldDB" id="A0A146JX10"/>
<sequence length="355" mass="42266">IQQNSLRIIQLQDQKYIAFMDMENDQNFTLLCRYRIEFFEFESQSLQFIEVKTTKELLDLSNIKQQNQDFYLTPIVQDFLRELVIKPNSKLQISDETIQHLYCDMHRTINLYSNQKIQIYPLFMDQLQKSGLEMIFQNENKFLNQYISINNVNFSMIFDCILLNKISVQVIESIHFYQQGITDIIQAMSHIVLNKQILDEKLDLNSYLLESTDLGILFLNKTKSIIPTFRAKVSEFNKIKKLNKQFFEILTKTDLAFSNFVQKLKNVDQLSMHLLEWITTFFSRVFRGNQLFEVLIKIYEEPTLEKCLEISAKIMVEHNQQILDILKIQGWHQFQEQYDDDATLLIMAFKKLKIL</sequence>
<dbReference type="EMBL" id="GDID01007433">
    <property type="protein sequence ID" value="JAP89173.1"/>
    <property type="molecule type" value="Transcribed_RNA"/>
</dbReference>
<accession>A0A146JX10</accession>
<feature type="non-terminal residue" evidence="1">
    <location>
        <position position="1"/>
    </location>
</feature>